<dbReference type="Gene3D" id="3.40.50.1820">
    <property type="entry name" value="alpha/beta hydrolase"/>
    <property type="match status" value="1"/>
</dbReference>
<gene>
    <name evidence="2" type="ORF">CWS31_012235</name>
</gene>
<keyword evidence="3" id="KW-1185">Reference proteome</keyword>
<evidence type="ECO:0000259" key="1">
    <source>
        <dbReference type="Pfam" id="PF00561"/>
    </source>
</evidence>
<evidence type="ECO:0000313" key="2">
    <source>
        <dbReference type="EMBL" id="TYK65058.1"/>
    </source>
</evidence>
<organism evidence="2 3">
    <name type="scientific">Colwellia echini</name>
    <dbReference type="NCBI Taxonomy" id="1982103"/>
    <lineage>
        <taxon>Bacteria</taxon>
        <taxon>Pseudomonadati</taxon>
        <taxon>Pseudomonadota</taxon>
        <taxon>Gammaproteobacteria</taxon>
        <taxon>Alteromonadales</taxon>
        <taxon>Colwelliaceae</taxon>
        <taxon>Colwellia</taxon>
    </lineage>
</organism>
<evidence type="ECO:0000313" key="3">
    <source>
        <dbReference type="Proteomes" id="UP000815846"/>
    </source>
</evidence>
<dbReference type="PANTHER" id="PTHR43798:SF33">
    <property type="entry name" value="HYDROLASE, PUTATIVE (AFU_ORTHOLOGUE AFUA_2G14860)-RELATED"/>
    <property type="match status" value="1"/>
</dbReference>
<comment type="caution">
    <text evidence="2">The sequence shown here is derived from an EMBL/GenBank/DDBJ whole genome shotgun (WGS) entry which is preliminary data.</text>
</comment>
<name>A0ABY3MV22_9GAMM</name>
<dbReference type="Proteomes" id="UP000815846">
    <property type="component" value="Unassembled WGS sequence"/>
</dbReference>
<reference evidence="2 3" key="1">
    <citation type="submission" date="2019-08" db="EMBL/GenBank/DDBJ databases">
        <title>Microbe sample from Colwellia echini.</title>
        <authorList>
            <person name="Christiansen L."/>
            <person name="Pathiraja D."/>
            <person name="Schultz-Johansen M."/>
            <person name="Choi I.-G."/>
            <person name="Stougaard P."/>
        </authorList>
    </citation>
    <scope>NUCLEOTIDE SEQUENCE [LARGE SCALE GENOMIC DNA]</scope>
    <source>
        <strain evidence="2 3">A3</strain>
    </source>
</reference>
<dbReference type="PANTHER" id="PTHR43798">
    <property type="entry name" value="MONOACYLGLYCEROL LIPASE"/>
    <property type="match status" value="1"/>
</dbReference>
<sequence>MAKYIINFAHANGFPADCYQTFFSYLPSDIKVIALDKYGHDPKKPVNHNWQAQVEELIAYVEAQQIESNDYSKVICLGHSLGGVISFIACCQRPDLFKGLIMLDPPVLSGASAMVVGMLKKTKWIDKFSPAGKAKNRRTHWPLTTDINSAISSNISSDIDISSTLKKISASFARRTLFKNFDSRCLTDYIQHGICHRNNQLELVFDAQIEAEIFRNLPSNLSRYKNKLTIPAVLIHGENTDVFPHKMFHKFAKLNKNIALQTTPGGHMFPLESPEETAKLIINAIKYFPND</sequence>
<dbReference type="Pfam" id="PF00561">
    <property type="entry name" value="Abhydrolase_1"/>
    <property type="match status" value="1"/>
</dbReference>
<feature type="domain" description="AB hydrolase-1" evidence="1">
    <location>
        <begin position="22"/>
        <end position="274"/>
    </location>
</feature>
<accession>A0ABY3MV22</accession>
<dbReference type="RefSeq" id="WP_101343608.1">
    <property type="nucleotide sequence ID" value="NZ_PJAI02000014.1"/>
</dbReference>
<dbReference type="InterPro" id="IPR000073">
    <property type="entry name" value="AB_hydrolase_1"/>
</dbReference>
<dbReference type="SUPFAM" id="SSF53474">
    <property type="entry name" value="alpha/beta-Hydrolases"/>
    <property type="match status" value="1"/>
</dbReference>
<protein>
    <submittedName>
        <fullName evidence="2">Alpha/beta hydrolase</fullName>
    </submittedName>
</protein>
<dbReference type="EMBL" id="PJAI02000014">
    <property type="protein sequence ID" value="TYK65058.1"/>
    <property type="molecule type" value="Genomic_DNA"/>
</dbReference>
<dbReference type="InterPro" id="IPR029058">
    <property type="entry name" value="AB_hydrolase_fold"/>
</dbReference>
<dbReference type="InterPro" id="IPR050266">
    <property type="entry name" value="AB_hydrolase_sf"/>
</dbReference>
<keyword evidence="2" id="KW-0378">Hydrolase</keyword>
<dbReference type="GO" id="GO:0016787">
    <property type="term" value="F:hydrolase activity"/>
    <property type="evidence" value="ECO:0007669"/>
    <property type="project" value="UniProtKB-KW"/>
</dbReference>
<proteinExistence type="predicted"/>